<protein>
    <submittedName>
        <fullName evidence="3">BMP family ABC transporter substrate-binding protein</fullName>
    </submittedName>
</protein>
<dbReference type="InterPro" id="IPR052910">
    <property type="entry name" value="ABC-Purine-Binding"/>
</dbReference>
<dbReference type="Pfam" id="PF02608">
    <property type="entry name" value="Bmp"/>
    <property type="match status" value="1"/>
</dbReference>
<dbReference type="Proteomes" id="UP000886804">
    <property type="component" value="Unassembled WGS sequence"/>
</dbReference>
<dbReference type="GO" id="GO:0005886">
    <property type="term" value="C:plasma membrane"/>
    <property type="evidence" value="ECO:0007669"/>
    <property type="project" value="InterPro"/>
</dbReference>
<dbReference type="AlphaFoldDB" id="A0A9D2RK29"/>
<feature type="non-terminal residue" evidence="3">
    <location>
        <position position="537"/>
    </location>
</feature>
<gene>
    <name evidence="3" type="ORF">H9716_02245</name>
</gene>
<reference evidence="3" key="2">
    <citation type="submission" date="2021-04" db="EMBL/GenBank/DDBJ databases">
        <authorList>
            <person name="Gilroy R."/>
        </authorList>
    </citation>
    <scope>NUCLEOTIDE SEQUENCE</scope>
    <source>
        <strain evidence="3">CHK188-4685</strain>
    </source>
</reference>
<feature type="domain" description="ABC transporter substrate-binding protein PnrA-like" evidence="2">
    <location>
        <begin position="299"/>
        <end position="461"/>
    </location>
</feature>
<accession>A0A9D2RK29</accession>
<evidence type="ECO:0000313" key="3">
    <source>
        <dbReference type="EMBL" id="HJB06668.1"/>
    </source>
</evidence>
<keyword evidence="1" id="KW-0732">Signal</keyword>
<dbReference type="PANTHER" id="PTHR43208:SF1">
    <property type="entry name" value="ABC TRANSPORTER SUBSTRATE-BINDING PROTEIN"/>
    <property type="match status" value="1"/>
</dbReference>
<reference evidence="3" key="1">
    <citation type="journal article" date="2021" name="PeerJ">
        <title>Extensive microbial diversity within the chicken gut microbiome revealed by metagenomics and culture.</title>
        <authorList>
            <person name="Gilroy R."/>
            <person name="Ravi A."/>
            <person name="Getino M."/>
            <person name="Pursley I."/>
            <person name="Horton D.L."/>
            <person name="Alikhan N.F."/>
            <person name="Baker D."/>
            <person name="Gharbi K."/>
            <person name="Hall N."/>
            <person name="Watson M."/>
            <person name="Adriaenssens E.M."/>
            <person name="Foster-Nyarko E."/>
            <person name="Jarju S."/>
            <person name="Secka A."/>
            <person name="Antonio M."/>
            <person name="Oren A."/>
            <person name="Chaudhuri R.R."/>
            <person name="La Ragione R."/>
            <person name="Hildebrand F."/>
            <person name="Pallen M.J."/>
        </authorList>
    </citation>
    <scope>NUCLEOTIDE SEQUENCE</scope>
    <source>
        <strain evidence="3">CHK188-4685</strain>
    </source>
</reference>
<dbReference type="Gene3D" id="3.40.50.2300">
    <property type="match status" value="1"/>
</dbReference>
<organism evidence="3 4">
    <name type="scientific">Candidatus Enterocloster faecavium</name>
    <dbReference type="NCBI Taxonomy" id="2838560"/>
    <lineage>
        <taxon>Bacteria</taxon>
        <taxon>Bacillati</taxon>
        <taxon>Bacillota</taxon>
        <taxon>Clostridia</taxon>
        <taxon>Lachnospirales</taxon>
        <taxon>Lachnospiraceae</taxon>
        <taxon>Enterocloster</taxon>
    </lineage>
</organism>
<evidence type="ECO:0000313" key="4">
    <source>
        <dbReference type="Proteomes" id="UP000886804"/>
    </source>
</evidence>
<dbReference type="EMBL" id="DWYS01000029">
    <property type="protein sequence ID" value="HJB06668.1"/>
    <property type="molecule type" value="Genomic_DNA"/>
</dbReference>
<dbReference type="InterPro" id="IPR003760">
    <property type="entry name" value="PnrA-like"/>
</dbReference>
<comment type="caution">
    <text evidence="3">The sequence shown here is derived from an EMBL/GenBank/DDBJ whole genome shotgun (WGS) entry which is preliminary data.</text>
</comment>
<proteinExistence type="predicted"/>
<name>A0A9D2RK29_9FIRM</name>
<evidence type="ECO:0000259" key="2">
    <source>
        <dbReference type="Pfam" id="PF02608"/>
    </source>
</evidence>
<dbReference type="PANTHER" id="PTHR43208">
    <property type="entry name" value="ABC TRANSPORTER SUBSTRATE-BINDING PROTEIN"/>
    <property type="match status" value="1"/>
</dbReference>
<sequence>MLITHYAAAQRQGRRQYQESLAHGKYPYLPVLDQILSYSEITSTVSLGTIDIPLSRLVGTKTEDRANAFASNFMPLLPEQSEFASKWSLLYNYQVQEGIQDPIIAYEYMNQFYVQEGNKRVSVLKYLGAYSIQGSVTRLIPKRTEEKDNKLYFEFLDFNRVSGNCEVWFSRLGSYRRLLKLMGKAPDEVWDEEERLFFRSAFGRFEKAFHMAHGEKLELTASDAFLVYVGIFGYEQTCSQTEKEMYAALQKIWSEIRLAERGRQVELVPDPAAAKELSRPSLLNWFIPAGFLEPDTLKTAFIYTKTPETSSWTYAHELGRKYIGQALGEKVKTISFDQADTEEQTAESIEKAIQEGCSVIFTTAMQMVNQSVRSAILHPNVKIYNCSIKMSYSSICTYYARMYESKFLMGALAAAISREDQLGYIADYPIYGTMANINAFAMGARMVNPYVKVYLEWSRTREGDAQARLEQKGIRYISGDDMITPRNASRRYGLYRIRPDGSIENLAASIWHWGKFYEQILRIILGGSGDATAAKGK</sequence>
<evidence type="ECO:0000256" key="1">
    <source>
        <dbReference type="ARBA" id="ARBA00022729"/>
    </source>
</evidence>